<protein>
    <submittedName>
        <fullName evidence="3">Methylase of polypeptide subunit release factors</fullName>
    </submittedName>
</protein>
<reference evidence="3" key="1">
    <citation type="submission" date="2022-08" db="EMBL/GenBank/DDBJ databases">
        <title>Genomic Encyclopedia of Type Strains, Phase V (KMG-V): Genome sequencing to study the core and pangenomes of soil and plant-associated prokaryotes.</title>
        <authorList>
            <person name="Whitman W."/>
        </authorList>
    </citation>
    <scope>NUCLEOTIDE SEQUENCE</scope>
    <source>
        <strain evidence="3">PS</strain>
    </source>
</reference>
<keyword evidence="4" id="KW-1185">Reference proteome</keyword>
<evidence type="ECO:0000313" key="4">
    <source>
        <dbReference type="Proteomes" id="UP001140258"/>
    </source>
</evidence>
<dbReference type="InterPro" id="IPR010286">
    <property type="entry name" value="METTL16/RlmF"/>
</dbReference>
<comment type="caution">
    <text evidence="3">The sequence shown here is derived from an EMBL/GenBank/DDBJ whole genome shotgun (WGS) entry which is preliminary data.</text>
</comment>
<dbReference type="PANTHER" id="PTHR13393">
    <property type="entry name" value="SAM-DEPENDENT METHYLTRANSFERASE"/>
    <property type="match status" value="1"/>
</dbReference>
<dbReference type="SUPFAM" id="SSF53335">
    <property type="entry name" value="S-adenosyl-L-methionine-dependent methyltransferases"/>
    <property type="match status" value="1"/>
</dbReference>
<dbReference type="CDD" id="cd02440">
    <property type="entry name" value="AdoMet_MTases"/>
    <property type="match status" value="1"/>
</dbReference>
<proteinExistence type="predicted"/>
<dbReference type="InterPro" id="IPR029063">
    <property type="entry name" value="SAM-dependent_MTases_sf"/>
</dbReference>
<organism evidence="3 4">
    <name type="scientific">Methanococcus voltae PS</name>
    <dbReference type="NCBI Taxonomy" id="523842"/>
    <lineage>
        <taxon>Archaea</taxon>
        <taxon>Methanobacteriati</taxon>
        <taxon>Methanobacteriota</taxon>
        <taxon>Methanomada group</taxon>
        <taxon>Methanococci</taxon>
        <taxon>Methanococcales</taxon>
        <taxon>Methanococcaceae</taxon>
        <taxon>Methanococcus</taxon>
    </lineage>
</organism>
<dbReference type="Proteomes" id="UP001140258">
    <property type="component" value="Unassembled WGS sequence"/>
</dbReference>
<keyword evidence="1 3" id="KW-0489">Methyltransferase</keyword>
<sequence length="300" mass="34746">MEKKNIDDKFIGLKIKDAIIFNENLKKYVEITINKSGKEIYKIDFNSKEAVYEYNVAILKGLYDLNMKFHSDALVPTPVNRYTFIYYIINKFLDNLDNLDNLDKPKLNILEIGTGSGILSILMSKYFCELTNNCEKDDKLINIYATDIKEEYLEIARENYSNNLDKLKLPIKFVNSQGNLIKNILELNKELNNKFDIIFTYPPYYSDHSVASIRSFGGADAEKVELIGGGKYGEKFSENLIEEAKDVLNENGIIAFMFPDKPEERRVLVENKILNCNLKLEKYEIQSGKRKRHIIFGIKK</sequence>
<dbReference type="Gene3D" id="3.40.50.150">
    <property type="entry name" value="Vaccinia Virus protein VP39"/>
    <property type="match status" value="1"/>
</dbReference>
<dbReference type="RefSeq" id="WP_259052528.1">
    <property type="nucleotide sequence ID" value="NZ_JANUCQ010000005.1"/>
</dbReference>
<dbReference type="GO" id="GO:0008168">
    <property type="term" value="F:methyltransferase activity"/>
    <property type="evidence" value="ECO:0007669"/>
    <property type="project" value="UniProtKB-KW"/>
</dbReference>
<gene>
    <name evidence="3" type="ORF">M2325_001540</name>
</gene>
<keyword evidence="2" id="KW-0808">Transferase</keyword>
<name>A0ABT2EY88_METVO</name>
<dbReference type="Pfam" id="PF05971">
    <property type="entry name" value="Methyltransf_10"/>
    <property type="match status" value="1"/>
</dbReference>
<evidence type="ECO:0000256" key="1">
    <source>
        <dbReference type="ARBA" id="ARBA00022603"/>
    </source>
</evidence>
<dbReference type="PANTHER" id="PTHR13393:SF0">
    <property type="entry name" value="RNA N6-ADENOSINE-METHYLTRANSFERASE METTL16"/>
    <property type="match status" value="1"/>
</dbReference>
<evidence type="ECO:0000313" key="3">
    <source>
        <dbReference type="EMBL" id="MCS3922830.1"/>
    </source>
</evidence>
<dbReference type="GO" id="GO:0032259">
    <property type="term" value="P:methylation"/>
    <property type="evidence" value="ECO:0007669"/>
    <property type="project" value="UniProtKB-KW"/>
</dbReference>
<accession>A0ABT2EY88</accession>
<evidence type="ECO:0000256" key="2">
    <source>
        <dbReference type="ARBA" id="ARBA00022679"/>
    </source>
</evidence>
<dbReference type="EMBL" id="JANUCQ010000005">
    <property type="protein sequence ID" value="MCS3922830.1"/>
    <property type="molecule type" value="Genomic_DNA"/>
</dbReference>